<dbReference type="OrthoDB" id="8678477at2"/>
<comment type="similarity">
    <text evidence="1">Belongs to the UPF0065 (bug) family.</text>
</comment>
<keyword evidence="2" id="KW-0732">Signal</keyword>
<organism evidence="3 4">
    <name type="scientific">Massilia eurypsychrophila</name>
    <dbReference type="NCBI Taxonomy" id="1485217"/>
    <lineage>
        <taxon>Bacteria</taxon>
        <taxon>Pseudomonadati</taxon>
        <taxon>Pseudomonadota</taxon>
        <taxon>Betaproteobacteria</taxon>
        <taxon>Burkholderiales</taxon>
        <taxon>Oxalobacteraceae</taxon>
        <taxon>Telluria group</taxon>
        <taxon>Massilia</taxon>
    </lineage>
</organism>
<keyword evidence="4" id="KW-1185">Reference proteome</keyword>
<dbReference type="Proteomes" id="UP000230390">
    <property type="component" value="Unassembled WGS sequence"/>
</dbReference>
<evidence type="ECO:0000313" key="4">
    <source>
        <dbReference type="Proteomes" id="UP000230390"/>
    </source>
</evidence>
<proteinExistence type="inferred from homology"/>
<comment type="caution">
    <text evidence="3">The sequence shown here is derived from an EMBL/GenBank/DDBJ whole genome shotgun (WGS) entry which is preliminary data.</text>
</comment>
<dbReference type="SUPFAM" id="SSF53850">
    <property type="entry name" value="Periplasmic binding protein-like II"/>
    <property type="match status" value="1"/>
</dbReference>
<protein>
    <submittedName>
        <fullName evidence="3">LacI family transcriptional regulator</fullName>
    </submittedName>
</protein>
<feature type="chain" id="PRO_5013634531" evidence="2">
    <location>
        <begin position="27"/>
        <end position="323"/>
    </location>
</feature>
<dbReference type="Pfam" id="PF03401">
    <property type="entry name" value="TctC"/>
    <property type="match status" value="1"/>
</dbReference>
<dbReference type="Gene3D" id="3.40.190.150">
    <property type="entry name" value="Bordetella uptake gene, domain 1"/>
    <property type="match status" value="1"/>
</dbReference>
<feature type="signal peptide" evidence="2">
    <location>
        <begin position="1"/>
        <end position="26"/>
    </location>
</feature>
<dbReference type="EMBL" id="PDOC01000002">
    <property type="protein sequence ID" value="PIL46410.1"/>
    <property type="molecule type" value="Genomic_DNA"/>
</dbReference>
<dbReference type="PANTHER" id="PTHR42928">
    <property type="entry name" value="TRICARBOXYLATE-BINDING PROTEIN"/>
    <property type="match status" value="1"/>
</dbReference>
<evidence type="ECO:0000313" key="3">
    <source>
        <dbReference type="EMBL" id="PIL46410.1"/>
    </source>
</evidence>
<dbReference type="PANTHER" id="PTHR42928:SF5">
    <property type="entry name" value="BLR1237 PROTEIN"/>
    <property type="match status" value="1"/>
</dbReference>
<reference evidence="3 4" key="1">
    <citation type="submission" date="2017-10" db="EMBL/GenBank/DDBJ databases">
        <title>Massilia psychrophilum sp. nov., a novel purple-pigmented bacterium isolated from Tianshan glacier, Xinjiang Municipality, China.</title>
        <authorList>
            <person name="Wang H."/>
        </authorList>
    </citation>
    <scope>NUCLEOTIDE SEQUENCE [LARGE SCALE GENOMIC DNA]</scope>
    <source>
        <strain evidence="3 4">JCM 30074</strain>
    </source>
</reference>
<dbReference type="AlphaFoldDB" id="A0A2G8TK32"/>
<dbReference type="InterPro" id="IPR042100">
    <property type="entry name" value="Bug_dom1"/>
</dbReference>
<dbReference type="Gene3D" id="3.40.190.10">
    <property type="entry name" value="Periplasmic binding protein-like II"/>
    <property type="match status" value="1"/>
</dbReference>
<dbReference type="PIRSF" id="PIRSF017082">
    <property type="entry name" value="YflP"/>
    <property type="match status" value="1"/>
</dbReference>
<dbReference type="InterPro" id="IPR005064">
    <property type="entry name" value="BUG"/>
</dbReference>
<accession>A0A2G8TK32</accession>
<name>A0A2G8TK32_9BURK</name>
<evidence type="ECO:0000256" key="1">
    <source>
        <dbReference type="ARBA" id="ARBA00006987"/>
    </source>
</evidence>
<evidence type="ECO:0000256" key="2">
    <source>
        <dbReference type="SAM" id="SignalP"/>
    </source>
</evidence>
<dbReference type="CDD" id="cd13578">
    <property type="entry name" value="PBP2_Bug27"/>
    <property type="match status" value="1"/>
</dbReference>
<gene>
    <name evidence="3" type="ORF">CR105_04910</name>
</gene>
<sequence>MRIATTTLSKIAVATALLAAPVLALAQAYPTKAVRVIIPYPPGGPTDIMGRIVAQGLAVRFGQPFVVENKPGASGMIGADQVAKAPADGYTILINASLHVINPSLYVKMTHDPIKDFAAVSQIADVPMVLVVAAQNPAKTVKEVIAQAKAKPMTFASSGNGAAPHLAGEAFNMAAGLKLQHVPYKGSSPALTDVMGGHVDLMFDPLPSSTPFISSGSLRPIAVTTAKRVAALPNVPTVAEAGLPGYEISTWYGVWAPANTPADIVKKLSTEIHRIVHDPETAKRIAGMGSIPVGSTPAEFEAYNRSEQIKFNKIVKASGAKLD</sequence>
<dbReference type="RefSeq" id="WP_099787300.1">
    <property type="nucleotide sequence ID" value="NZ_JBHLYV010000001.1"/>
</dbReference>